<organism evidence="2">
    <name type="scientific">human gut metagenome</name>
    <dbReference type="NCBI Taxonomy" id="408170"/>
    <lineage>
        <taxon>unclassified sequences</taxon>
        <taxon>metagenomes</taxon>
        <taxon>organismal metagenomes</taxon>
    </lineage>
</organism>
<feature type="non-terminal residue" evidence="2">
    <location>
        <position position="1"/>
    </location>
</feature>
<dbReference type="EMBL" id="AJWZ01002740">
    <property type="protein sequence ID" value="EKC70136.1"/>
    <property type="molecule type" value="Genomic_DNA"/>
</dbReference>
<dbReference type="AlphaFoldDB" id="K1UF60"/>
<dbReference type="InterPro" id="IPR003753">
    <property type="entry name" value="Exonuc_VII_L"/>
</dbReference>
<proteinExistence type="predicted"/>
<dbReference type="PANTHER" id="PTHR30008">
    <property type="entry name" value="EXODEOXYRIBONUCLEASE 7 LARGE SUBUNIT"/>
    <property type="match status" value="1"/>
</dbReference>
<dbReference type="Pfam" id="PF02601">
    <property type="entry name" value="Exonuc_VII_L"/>
    <property type="match status" value="1"/>
</dbReference>
<dbReference type="PANTHER" id="PTHR30008:SF0">
    <property type="entry name" value="EXODEOXYRIBONUCLEASE 7 LARGE SUBUNIT"/>
    <property type="match status" value="1"/>
</dbReference>
<evidence type="ECO:0000259" key="1">
    <source>
        <dbReference type="Pfam" id="PF02601"/>
    </source>
</evidence>
<gene>
    <name evidence="2" type="ORF">OBE_04045</name>
</gene>
<feature type="domain" description="Exonuclease VII large subunit C-terminal" evidence="1">
    <location>
        <begin position="8"/>
        <end position="151"/>
    </location>
</feature>
<name>K1UF60_9ZZZZ</name>
<accession>K1UF60</accession>
<sequence length="153" mass="17548">HLTEVYARVVNAQEAIVQNVKHRLQVEKMRLDRLSNTIPVQFSLVKTKQGAYLDRLMSRLSTNVQSKLSEAQRHFEILSQNIQPILERKMLNESHRLQLLSQRIQAQDPELLLKRGYSITLKDGKSIRSASQLKSGDIIETRFAEGSVKAKVE</sequence>
<dbReference type="GO" id="GO:0008855">
    <property type="term" value="F:exodeoxyribonuclease VII activity"/>
    <property type="evidence" value="ECO:0007669"/>
    <property type="project" value="InterPro"/>
</dbReference>
<reference evidence="2" key="1">
    <citation type="journal article" date="2013" name="Environ. Microbiol.">
        <title>Microbiota from the distal guts of lean and obese adolescents exhibit partial functional redundancy besides clear differences in community structure.</title>
        <authorList>
            <person name="Ferrer M."/>
            <person name="Ruiz A."/>
            <person name="Lanza F."/>
            <person name="Haange S.B."/>
            <person name="Oberbach A."/>
            <person name="Till H."/>
            <person name="Bargiela R."/>
            <person name="Campoy C."/>
            <person name="Segura M.T."/>
            <person name="Richter M."/>
            <person name="von Bergen M."/>
            <person name="Seifert J."/>
            <person name="Suarez A."/>
        </authorList>
    </citation>
    <scope>NUCLEOTIDE SEQUENCE</scope>
</reference>
<dbReference type="InterPro" id="IPR020579">
    <property type="entry name" value="Exonuc_VII_lsu_C"/>
</dbReference>
<dbReference type="GO" id="GO:0006308">
    <property type="term" value="P:DNA catabolic process"/>
    <property type="evidence" value="ECO:0007669"/>
    <property type="project" value="InterPro"/>
</dbReference>
<dbReference type="GO" id="GO:0009318">
    <property type="term" value="C:exodeoxyribonuclease VII complex"/>
    <property type="evidence" value="ECO:0007669"/>
    <property type="project" value="InterPro"/>
</dbReference>
<protein>
    <submittedName>
        <fullName evidence="2">Exodeoxyribonuclease VII, large subunit</fullName>
    </submittedName>
</protein>
<evidence type="ECO:0000313" key="2">
    <source>
        <dbReference type="EMBL" id="EKC70136.1"/>
    </source>
</evidence>
<comment type="caution">
    <text evidence="2">The sequence shown here is derived from an EMBL/GenBank/DDBJ whole genome shotgun (WGS) entry which is preliminary data.</text>
</comment>